<dbReference type="RefSeq" id="WP_125002603.1">
    <property type="nucleotide sequence ID" value="NZ_RQXT01000030.1"/>
</dbReference>
<dbReference type="GO" id="GO:0003677">
    <property type="term" value="F:DNA binding"/>
    <property type="evidence" value="ECO:0007669"/>
    <property type="project" value="InterPro"/>
</dbReference>
<evidence type="ECO:0000256" key="1">
    <source>
        <dbReference type="SAM" id="Phobius"/>
    </source>
</evidence>
<name>A0A3P3FDE1_9HYPH</name>
<keyword evidence="3" id="KW-1185">Reference proteome</keyword>
<gene>
    <name evidence="2" type="ORF">EH240_22270</name>
</gene>
<dbReference type="InterPro" id="IPR010982">
    <property type="entry name" value="Lambda_DNA-bd_dom_sf"/>
</dbReference>
<sequence length="76" mass="8212">MQRARISRSTLTKVEKGDESVALGIYAAVLFVLGLVEGLGNLADPAMDSLGQSIEERNLPKRVRLRTSRTPGDGDD</sequence>
<feature type="transmembrane region" description="Helical" evidence="1">
    <location>
        <begin position="21"/>
        <end position="40"/>
    </location>
</feature>
<dbReference type="AlphaFoldDB" id="A0A3P3FDE1"/>
<keyword evidence="1" id="KW-1133">Transmembrane helix</keyword>
<reference evidence="2 3" key="1">
    <citation type="submission" date="2018-11" db="EMBL/GenBank/DDBJ databases">
        <title>the genome of Mesorhizobium tamadayense DSM 28320.</title>
        <authorList>
            <person name="Gao J."/>
        </authorList>
    </citation>
    <scope>NUCLEOTIDE SEQUENCE [LARGE SCALE GENOMIC DNA]</scope>
    <source>
        <strain evidence="2 3">DSM 28320</strain>
    </source>
</reference>
<keyword evidence="1" id="KW-0812">Transmembrane</keyword>
<keyword evidence="1" id="KW-0472">Membrane</keyword>
<evidence type="ECO:0000313" key="2">
    <source>
        <dbReference type="EMBL" id="RRH96700.1"/>
    </source>
</evidence>
<protein>
    <submittedName>
        <fullName evidence="2">XRE family transcriptional regulator</fullName>
    </submittedName>
</protein>
<comment type="caution">
    <text evidence="2">The sequence shown here is derived from an EMBL/GenBank/DDBJ whole genome shotgun (WGS) entry which is preliminary data.</text>
</comment>
<dbReference type="EMBL" id="RQXT01000030">
    <property type="protein sequence ID" value="RRH96700.1"/>
    <property type="molecule type" value="Genomic_DNA"/>
</dbReference>
<dbReference type="OrthoDB" id="8092542at2"/>
<dbReference type="Proteomes" id="UP000273786">
    <property type="component" value="Unassembled WGS sequence"/>
</dbReference>
<proteinExistence type="predicted"/>
<organism evidence="2 3">
    <name type="scientific">Mesorhizobium tamadayense</name>
    <dbReference type="NCBI Taxonomy" id="425306"/>
    <lineage>
        <taxon>Bacteria</taxon>
        <taxon>Pseudomonadati</taxon>
        <taxon>Pseudomonadota</taxon>
        <taxon>Alphaproteobacteria</taxon>
        <taxon>Hyphomicrobiales</taxon>
        <taxon>Phyllobacteriaceae</taxon>
        <taxon>Mesorhizobium</taxon>
    </lineage>
</organism>
<dbReference type="Gene3D" id="1.10.260.40">
    <property type="entry name" value="lambda repressor-like DNA-binding domains"/>
    <property type="match status" value="1"/>
</dbReference>
<evidence type="ECO:0000313" key="3">
    <source>
        <dbReference type="Proteomes" id="UP000273786"/>
    </source>
</evidence>
<accession>A0A3P3FDE1</accession>